<dbReference type="RefSeq" id="WP_171151879.1">
    <property type="nucleotide sequence ID" value="NZ_JABENB010000001.1"/>
</dbReference>
<dbReference type="Pfam" id="PF07920">
    <property type="entry name" value="DUF1684"/>
    <property type="match status" value="1"/>
</dbReference>
<evidence type="ECO:0000313" key="1">
    <source>
        <dbReference type="EMBL" id="NNG38287.1"/>
    </source>
</evidence>
<dbReference type="PANTHER" id="PTHR41913:SF1">
    <property type="entry name" value="DUF1684 DOMAIN-CONTAINING PROTEIN"/>
    <property type="match status" value="1"/>
</dbReference>
<dbReference type="InterPro" id="IPR012467">
    <property type="entry name" value="DUF1684"/>
</dbReference>
<organism evidence="1 2">
    <name type="scientific">Flexivirga aerilata</name>
    <dbReference type="NCBI Taxonomy" id="1656889"/>
    <lineage>
        <taxon>Bacteria</taxon>
        <taxon>Bacillati</taxon>
        <taxon>Actinomycetota</taxon>
        <taxon>Actinomycetes</taxon>
        <taxon>Micrococcales</taxon>
        <taxon>Dermacoccaceae</taxon>
        <taxon>Flexivirga</taxon>
    </lineage>
</organism>
<dbReference type="Proteomes" id="UP000557772">
    <property type="component" value="Unassembled WGS sequence"/>
</dbReference>
<dbReference type="PANTHER" id="PTHR41913">
    <property type="entry name" value="DUF1684 DOMAIN-CONTAINING PROTEIN"/>
    <property type="match status" value="1"/>
</dbReference>
<gene>
    <name evidence="1" type="ORF">HJ588_03235</name>
</gene>
<proteinExistence type="predicted"/>
<reference evidence="1 2" key="1">
    <citation type="submission" date="2020-05" db="EMBL/GenBank/DDBJ databases">
        <title>Flexivirga sp. ID2601S isolated from air conditioner.</title>
        <authorList>
            <person name="Kim D.H."/>
        </authorList>
    </citation>
    <scope>NUCLEOTIDE SEQUENCE [LARGE SCALE GENOMIC DNA]</scope>
    <source>
        <strain evidence="1 2">ID2601S</strain>
    </source>
</reference>
<comment type="caution">
    <text evidence="1">The sequence shown here is derived from an EMBL/GenBank/DDBJ whole genome shotgun (WGS) entry which is preliminary data.</text>
</comment>
<sequence length="296" mass="32493">MSEPTNPQAVRTAQLEAEWQLFRATWLPIISSPYGLLSPTALHWLDVEPQTFDDVPGSWRLEPIDGTAEHRIVVRLDAADGITVDGAPAEGDVIVLDPVSGSLRDVRHGARVLTPTVFPPQTGQPAQYGVQVRDPEATAERVRQGIPTYPYDPRWRGPAHFERYDERRPAQLHSIVEGLVKDLSLFGEVRFELLGQQHTLQVYAGPPHELHIPFRDATNGDTTFAGSRLVFAPRPASAGGGAFDFEIDFNNSVNGPCGLTPHTTCALPPPGNTLPIAIEAGEQLPPWMKQPSDWAR</sequence>
<name>A0A849AEF0_9MICO</name>
<evidence type="ECO:0000313" key="2">
    <source>
        <dbReference type="Proteomes" id="UP000557772"/>
    </source>
</evidence>
<protein>
    <submittedName>
        <fullName evidence="1">DUF1684 domain-containing protein</fullName>
    </submittedName>
</protein>
<keyword evidence="2" id="KW-1185">Reference proteome</keyword>
<dbReference type="EMBL" id="JABENB010000001">
    <property type="protein sequence ID" value="NNG38287.1"/>
    <property type="molecule type" value="Genomic_DNA"/>
</dbReference>
<dbReference type="AlphaFoldDB" id="A0A849AEF0"/>
<accession>A0A849AEF0</accession>